<feature type="signal peptide" evidence="2">
    <location>
        <begin position="1"/>
        <end position="21"/>
    </location>
</feature>
<evidence type="ECO:0000313" key="4">
    <source>
        <dbReference type="Proteomes" id="UP000095751"/>
    </source>
</evidence>
<name>A0A1E7EUZ7_9STRA</name>
<dbReference type="AlphaFoldDB" id="A0A1E7EUZ7"/>
<organism evidence="3 4">
    <name type="scientific">Fragilariopsis cylindrus CCMP1102</name>
    <dbReference type="NCBI Taxonomy" id="635003"/>
    <lineage>
        <taxon>Eukaryota</taxon>
        <taxon>Sar</taxon>
        <taxon>Stramenopiles</taxon>
        <taxon>Ochrophyta</taxon>
        <taxon>Bacillariophyta</taxon>
        <taxon>Bacillariophyceae</taxon>
        <taxon>Bacillariophycidae</taxon>
        <taxon>Bacillariales</taxon>
        <taxon>Bacillariaceae</taxon>
        <taxon>Fragilariopsis</taxon>
    </lineage>
</organism>
<dbReference type="Proteomes" id="UP000095751">
    <property type="component" value="Unassembled WGS sequence"/>
</dbReference>
<evidence type="ECO:0000313" key="3">
    <source>
        <dbReference type="EMBL" id="OEU09850.1"/>
    </source>
</evidence>
<keyword evidence="4" id="KW-1185">Reference proteome</keyword>
<evidence type="ECO:0000256" key="2">
    <source>
        <dbReference type="SAM" id="SignalP"/>
    </source>
</evidence>
<keyword evidence="2" id="KW-0732">Signal</keyword>
<dbReference type="EMBL" id="KV784374">
    <property type="protein sequence ID" value="OEU09850.1"/>
    <property type="molecule type" value="Genomic_DNA"/>
</dbReference>
<dbReference type="InParanoid" id="A0A1E7EUZ7"/>
<accession>A0A1E7EUZ7</accession>
<feature type="compositionally biased region" description="Basic residues" evidence="1">
    <location>
        <begin position="95"/>
        <end position="125"/>
    </location>
</feature>
<protein>
    <submittedName>
        <fullName evidence="3">Uncharacterized protein</fullName>
    </submittedName>
</protein>
<feature type="compositionally biased region" description="Low complexity" evidence="1">
    <location>
        <begin position="77"/>
        <end position="92"/>
    </location>
</feature>
<gene>
    <name evidence="3" type="ORF">FRACYDRAFT_248100</name>
</gene>
<reference evidence="3 4" key="1">
    <citation type="submission" date="2016-09" db="EMBL/GenBank/DDBJ databases">
        <title>Extensive genetic diversity and differential bi-allelic expression allows diatom success in the polar Southern Ocean.</title>
        <authorList>
            <consortium name="DOE Joint Genome Institute"/>
            <person name="Mock T."/>
            <person name="Otillar R.P."/>
            <person name="Strauss J."/>
            <person name="Dupont C."/>
            <person name="Frickenhaus S."/>
            <person name="Maumus F."/>
            <person name="Mcmullan M."/>
            <person name="Sanges R."/>
            <person name="Schmutz J."/>
            <person name="Toseland A."/>
            <person name="Valas R."/>
            <person name="Veluchamy A."/>
            <person name="Ward B.J."/>
            <person name="Allen A."/>
            <person name="Barry K."/>
            <person name="Falciatore A."/>
            <person name="Ferrante M."/>
            <person name="Fortunato A.E."/>
            <person name="Gloeckner G."/>
            <person name="Gruber A."/>
            <person name="Hipkin R."/>
            <person name="Janech M."/>
            <person name="Kroth P."/>
            <person name="Leese F."/>
            <person name="Lindquist E."/>
            <person name="Lyon B.R."/>
            <person name="Martin J."/>
            <person name="Mayer C."/>
            <person name="Parker M."/>
            <person name="Quesneville H."/>
            <person name="Raymond J."/>
            <person name="Uhlig C."/>
            <person name="Valentin K.U."/>
            <person name="Worden A.Z."/>
            <person name="Armbrust E.V."/>
            <person name="Bowler C."/>
            <person name="Green B."/>
            <person name="Moulton V."/>
            <person name="Van Oosterhout C."/>
            <person name="Grigoriev I."/>
        </authorList>
    </citation>
    <scope>NUCLEOTIDE SEQUENCE [LARGE SCALE GENOMIC DNA]</scope>
    <source>
        <strain evidence="3 4">CCMP1102</strain>
    </source>
</reference>
<sequence length="382" mass="43520">MMIFWTSNAVLFLMVLLLVAADKSSSCNLVKAFAFGYVNYRGSDVSSTKTISANYSSSSNNNNINWYASSYRDTTGTTTTTTAAAHSSSSPSELKRRKRRRKNKTGRRIGGRQHRHRNLQRKPQRTTKQNTNPFLSWLPDEEVYATTITSQIPYNFFNKELVVRGKTTLGSSIVRDQRNQPWTITVEFNCDHGSISRPSCYYPSHPAADLIREVPGLVDKNNKDMTDPINTNSAVSICLIYNEDEVYRGENNINSKIILPIRKLQGSNRRQKEIYRGEKNKESRIVVTKGSIRFRNHSAEFQDGCFTQHGYGSHLATAGRGGVLAEWPWNQIVSACDHEGKLTVVVDIEYKLVPRSIPKIVLERLQNYKVRYVEYDEDEDNK</sequence>
<feature type="region of interest" description="Disordered" evidence="1">
    <location>
        <begin position="77"/>
        <end position="133"/>
    </location>
</feature>
<proteinExistence type="predicted"/>
<dbReference type="KEGG" id="fcy:FRACYDRAFT_248100"/>
<feature type="chain" id="PRO_5009192266" evidence="2">
    <location>
        <begin position="22"/>
        <end position="382"/>
    </location>
</feature>
<evidence type="ECO:0000256" key="1">
    <source>
        <dbReference type="SAM" id="MobiDB-lite"/>
    </source>
</evidence>